<dbReference type="Gene3D" id="3.30.70.20">
    <property type="match status" value="1"/>
</dbReference>
<dbReference type="Pfam" id="PF12838">
    <property type="entry name" value="Fer4_7"/>
    <property type="match status" value="1"/>
</dbReference>
<keyword evidence="6" id="KW-1185">Reference proteome</keyword>
<dbReference type="InterPro" id="IPR017900">
    <property type="entry name" value="4Fe4S_Fe_S_CS"/>
</dbReference>
<keyword evidence="1" id="KW-0479">Metal-binding</keyword>
<evidence type="ECO:0000256" key="3">
    <source>
        <dbReference type="ARBA" id="ARBA00023014"/>
    </source>
</evidence>
<dbReference type="PANTHER" id="PTHR43122:SF2">
    <property type="entry name" value="FERREDOXIN SUBUNIT OF PYRUVATE:FLAVODOXIN OXIDOREDUCTASE"/>
    <property type="match status" value="1"/>
</dbReference>
<gene>
    <name evidence="5" type="ORF">Drose_20505</name>
</gene>
<dbReference type="EMBL" id="CP073721">
    <property type="protein sequence ID" value="UWZ33677.1"/>
    <property type="molecule type" value="Genomic_DNA"/>
</dbReference>
<sequence>MTGAERGRVTRGTLVIDVERCKGCELCIPACPPDVLSMSAAVNEQGYRYPELHDGCTGCTACQLVCPDFVFSVYRYTTPT</sequence>
<reference evidence="5" key="1">
    <citation type="submission" date="2021-04" db="EMBL/GenBank/DDBJ databases">
        <title>Biosynthetic gene clusters of Dactylosporangioum roseum.</title>
        <authorList>
            <person name="Hartkoorn R.C."/>
            <person name="Beaudoing E."/>
            <person name="Hot D."/>
            <person name="Moureu S."/>
        </authorList>
    </citation>
    <scope>NUCLEOTIDE SEQUENCE</scope>
    <source>
        <strain evidence="5">NRRL B-16295</strain>
    </source>
</reference>
<dbReference type="PROSITE" id="PS00198">
    <property type="entry name" value="4FE4S_FER_1"/>
    <property type="match status" value="2"/>
</dbReference>
<evidence type="ECO:0000256" key="2">
    <source>
        <dbReference type="ARBA" id="ARBA00023004"/>
    </source>
</evidence>
<dbReference type="PROSITE" id="PS51379">
    <property type="entry name" value="4FE4S_FER_2"/>
    <property type="match status" value="2"/>
</dbReference>
<feature type="domain" description="4Fe-4S ferredoxin-type" evidence="4">
    <location>
        <begin position="12"/>
        <end position="41"/>
    </location>
</feature>
<dbReference type="RefSeq" id="WP_260722936.1">
    <property type="nucleotide sequence ID" value="NZ_BAAABS010000057.1"/>
</dbReference>
<evidence type="ECO:0000313" key="5">
    <source>
        <dbReference type="EMBL" id="UWZ33677.1"/>
    </source>
</evidence>
<dbReference type="InterPro" id="IPR017896">
    <property type="entry name" value="4Fe4S_Fe-S-bd"/>
</dbReference>
<organism evidence="5 6">
    <name type="scientific">Dactylosporangium roseum</name>
    <dbReference type="NCBI Taxonomy" id="47989"/>
    <lineage>
        <taxon>Bacteria</taxon>
        <taxon>Bacillati</taxon>
        <taxon>Actinomycetota</taxon>
        <taxon>Actinomycetes</taxon>
        <taxon>Micromonosporales</taxon>
        <taxon>Micromonosporaceae</taxon>
        <taxon>Dactylosporangium</taxon>
    </lineage>
</organism>
<dbReference type="SUPFAM" id="SSF54862">
    <property type="entry name" value="4Fe-4S ferredoxins"/>
    <property type="match status" value="1"/>
</dbReference>
<protein>
    <submittedName>
        <fullName evidence="5">4Fe-4S dicluster domain-containing protein</fullName>
    </submittedName>
</protein>
<accession>A0ABY5YVX9</accession>
<dbReference type="PANTHER" id="PTHR43122">
    <property type="entry name" value="FERREDOXIN SUBUNIT OF PYRUVATE:FLAVODOXIN OXIDOREDUCTASE-RELATED"/>
    <property type="match status" value="1"/>
</dbReference>
<keyword evidence="2" id="KW-0408">Iron</keyword>
<proteinExistence type="predicted"/>
<keyword evidence="3" id="KW-0411">Iron-sulfur</keyword>
<evidence type="ECO:0000313" key="6">
    <source>
        <dbReference type="Proteomes" id="UP001058271"/>
    </source>
</evidence>
<name>A0ABY5YVX9_9ACTN</name>
<dbReference type="Proteomes" id="UP001058271">
    <property type="component" value="Chromosome"/>
</dbReference>
<evidence type="ECO:0000256" key="1">
    <source>
        <dbReference type="ARBA" id="ARBA00022723"/>
    </source>
</evidence>
<evidence type="ECO:0000259" key="4">
    <source>
        <dbReference type="PROSITE" id="PS51379"/>
    </source>
</evidence>
<feature type="domain" description="4Fe-4S ferredoxin-type" evidence="4">
    <location>
        <begin position="48"/>
        <end position="76"/>
    </location>
</feature>